<name>A0A366CZ82_9GAMM</name>
<dbReference type="OrthoDB" id="7352421at2"/>
<reference evidence="2 3" key="1">
    <citation type="submission" date="2018-06" db="EMBL/GenBank/DDBJ databases">
        <title>Genomic Encyclopedia of Type Strains, Phase III (KMG-III): the genomes of soil and plant-associated and newly described type strains.</title>
        <authorList>
            <person name="Whitman W."/>
        </authorList>
    </citation>
    <scope>NUCLEOTIDE SEQUENCE [LARGE SCALE GENOMIC DNA]</scope>
    <source>
        <strain evidence="2 3">CECT 7732</strain>
    </source>
</reference>
<dbReference type="PANTHER" id="PTHR43355:SF2">
    <property type="entry name" value="FLAVIN REDUCTASE (NADPH)"/>
    <property type="match status" value="1"/>
</dbReference>
<dbReference type="GO" id="GO:0004074">
    <property type="term" value="F:biliverdin reductase [NAD(P)H] activity"/>
    <property type="evidence" value="ECO:0007669"/>
    <property type="project" value="TreeGrafter"/>
</dbReference>
<protein>
    <submittedName>
        <fullName evidence="2">Putative NADH-flavin reductase</fullName>
    </submittedName>
</protein>
<dbReference type="AlphaFoldDB" id="A0A366CZ82"/>
<organism evidence="2 3">
    <name type="scientific">Marinomonas aquiplantarum</name>
    <dbReference type="NCBI Taxonomy" id="491951"/>
    <lineage>
        <taxon>Bacteria</taxon>
        <taxon>Pseudomonadati</taxon>
        <taxon>Pseudomonadota</taxon>
        <taxon>Gammaproteobacteria</taxon>
        <taxon>Oceanospirillales</taxon>
        <taxon>Oceanospirillaceae</taxon>
        <taxon>Marinomonas</taxon>
    </lineage>
</organism>
<keyword evidence="3" id="KW-1185">Reference proteome</keyword>
<accession>A0A366CZ82</accession>
<dbReference type="RefSeq" id="WP_113874978.1">
    <property type="nucleotide sequence ID" value="NZ_QNRF01000006.1"/>
</dbReference>
<dbReference type="Pfam" id="PF13460">
    <property type="entry name" value="NAD_binding_10"/>
    <property type="match status" value="1"/>
</dbReference>
<dbReference type="Proteomes" id="UP000252086">
    <property type="component" value="Unassembled WGS sequence"/>
</dbReference>
<dbReference type="InterPro" id="IPR016040">
    <property type="entry name" value="NAD(P)-bd_dom"/>
</dbReference>
<comment type="caution">
    <text evidence="2">The sequence shown here is derived from an EMBL/GenBank/DDBJ whole genome shotgun (WGS) entry which is preliminary data.</text>
</comment>
<dbReference type="GO" id="GO:0042602">
    <property type="term" value="F:riboflavin reductase (NADPH) activity"/>
    <property type="evidence" value="ECO:0007669"/>
    <property type="project" value="TreeGrafter"/>
</dbReference>
<sequence>MKIAILGATGFVGRAVLQQAIDEGYEVNTLVRNPAKLTITSDKLHVIQGSLEDAEKVAETLSGCSAVVNAAGGVKGSDQYEAFLKITKILVSAMKLAGVKKLVSINGSGTILPNEYVGVKRRILSTIVGLFLKHMKDAKKAELEILLTEKDIDWVSVRANLTLKKPATGQVLADNQKMPGGKITLPDLAKFMLDQVQSDEWIHKAPFVAIA</sequence>
<dbReference type="EMBL" id="QNRF01000006">
    <property type="protein sequence ID" value="RBO82308.1"/>
    <property type="molecule type" value="Genomic_DNA"/>
</dbReference>
<dbReference type="InterPro" id="IPR036291">
    <property type="entry name" value="NAD(P)-bd_dom_sf"/>
</dbReference>
<evidence type="ECO:0000313" key="3">
    <source>
        <dbReference type="Proteomes" id="UP000252086"/>
    </source>
</evidence>
<evidence type="ECO:0000313" key="2">
    <source>
        <dbReference type="EMBL" id="RBO82308.1"/>
    </source>
</evidence>
<dbReference type="SUPFAM" id="SSF51735">
    <property type="entry name" value="NAD(P)-binding Rossmann-fold domains"/>
    <property type="match status" value="1"/>
</dbReference>
<dbReference type="InterPro" id="IPR051606">
    <property type="entry name" value="Polyketide_Oxido-like"/>
</dbReference>
<proteinExistence type="predicted"/>
<gene>
    <name evidence="2" type="ORF">DFP76_106136</name>
</gene>
<dbReference type="Gene3D" id="3.40.50.720">
    <property type="entry name" value="NAD(P)-binding Rossmann-like Domain"/>
    <property type="match status" value="1"/>
</dbReference>
<evidence type="ECO:0000259" key="1">
    <source>
        <dbReference type="Pfam" id="PF13460"/>
    </source>
</evidence>
<feature type="domain" description="NAD(P)-binding" evidence="1">
    <location>
        <begin position="7"/>
        <end position="198"/>
    </location>
</feature>
<dbReference type="PANTHER" id="PTHR43355">
    <property type="entry name" value="FLAVIN REDUCTASE (NADPH)"/>
    <property type="match status" value="1"/>
</dbReference>